<dbReference type="InterPro" id="IPR011333">
    <property type="entry name" value="SKP1/BTB/POZ_sf"/>
</dbReference>
<dbReference type="PANTHER" id="PTHR11165">
    <property type="entry name" value="SKP1"/>
    <property type="match status" value="1"/>
</dbReference>
<dbReference type="Gene3D" id="3.30.710.10">
    <property type="entry name" value="Potassium Channel Kv1.1, Chain A"/>
    <property type="match status" value="1"/>
</dbReference>
<dbReference type="PIRSF" id="PIRSF028729">
    <property type="entry name" value="E3_ubiquit_lig_SCF_Skp"/>
    <property type="match status" value="1"/>
</dbReference>
<dbReference type="InterPro" id="IPR001232">
    <property type="entry name" value="SKP1-like"/>
</dbReference>
<gene>
    <name evidence="5" type="ORF">TKK_003710</name>
</gene>
<dbReference type="InterPro" id="IPR016897">
    <property type="entry name" value="SKP1"/>
</dbReference>
<evidence type="ECO:0000313" key="5">
    <source>
        <dbReference type="EMBL" id="KAL3403425.1"/>
    </source>
</evidence>
<comment type="caution">
    <text evidence="5">The sequence shown here is derived from an EMBL/GenBank/DDBJ whole genome shotgun (WGS) entry which is preliminary data.</text>
</comment>
<evidence type="ECO:0000313" key="6">
    <source>
        <dbReference type="Proteomes" id="UP001627154"/>
    </source>
</evidence>
<comment type="similarity">
    <text evidence="1 3">Belongs to the SKP1 family.</text>
</comment>
<accession>A0ABD2XE37</accession>
<dbReference type="Proteomes" id="UP001627154">
    <property type="component" value="Unassembled WGS sequence"/>
</dbReference>
<feature type="domain" description="SKP1 component POZ" evidence="4">
    <location>
        <begin position="3"/>
        <end position="65"/>
    </location>
</feature>
<protein>
    <recommendedName>
        <fullName evidence="4">SKP1 component POZ domain-containing protein</fullName>
    </recommendedName>
</protein>
<evidence type="ECO:0000256" key="3">
    <source>
        <dbReference type="PIRNR" id="PIRNR028729"/>
    </source>
</evidence>
<proteinExistence type="inferred from homology"/>
<evidence type="ECO:0000256" key="1">
    <source>
        <dbReference type="ARBA" id="ARBA00009993"/>
    </source>
</evidence>
<dbReference type="InterPro" id="IPR016073">
    <property type="entry name" value="Skp1_comp_POZ"/>
</dbReference>
<evidence type="ECO:0000256" key="2">
    <source>
        <dbReference type="ARBA" id="ARBA00022786"/>
    </source>
</evidence>
<dbReference type="AlphaFoldDB" id="A0ABD2XE37"/>
<dbReference type="SUPFAM" id="SSF81382">
    <property type="entry name" value="Skp1 dimerisation domain-like"/>
    <property type="match status" value="1"/>
</dbReference>
<dbReference type="SUPFAM" id="SSF54695">
    <property type="entry name" value="POZ domain"/>
    <property type="match status" value="1"/>
</dbReference>
<reference evidence="5 6" key="1">
    <citation type="journal article" date="2024" name="bioRxiv">
        <title>A reference genome for Trichogramma kaykai: A tiny desert-dwelling parasitoid wasp with competing sex-ratio distorters.</title>
        <authorList>
            <person name="Culotta J."/>
            <person name="Lindsey A.R."/>
        </authorList>
    </citation>
    <scope>NUCLEOTIDE SEQUENCE [LARGE SCALE GENOMIC DNA]</scope>
    <source>
        <strain evidence="5 6">KSX58</strain>
    </source>
</reference>
<comment type="pathway">
    <text evidence="3">Protein modification; protein ubiquitination.</text>
</comment>
<dbReference type="EMBL" id="JBJJXI010000030">
    <property type="protein sequence ID" value="KAL3403425.1"/>
    <property type="molecule type" value="Genomic_DNA"/>
</dbReference>
<sequence>MKIVHLQSSDKVIFDLEISIAKRSGLIKRMIENLGEDNLNEYLPLSKVESHILGKVIVFVMHHKDSPIPDNAKEVEMTEWDKQFLKVDIQTLVALINAADFLDMKDLLGLGCIKMRSYLKGNPEKMETAFSNLTI</sequence>
<dbReference type="InterPro" id="IPR036296">
    <property type="entry name" value="SKP1-like_dim_sf"/>
</dbReference>
<dbReference type="Pfam" id="PF03931">
    <property type="entry name" value="Skp1_POZ"/>
    <property type="match status" value="1"/>
</dbReference>
<keyword evidence="2 3" id="KW-0833">Ubl conjugation pathway</keyword>
<evidence type="ECO:0000259" key="4">
    <source>
        <dbReference type="Pfam" id="PF03931"/>
    </source>
</evidence>
<name>A0ABD2XE37_9HYME</name>
<keyword evidence="6" id="KW-1185">Reference proteome</keyword>
<dbReference type="SMART" id="SM00512">
    <property type="entry name" value="Skp1"/>
    <property type="match status" value="1"/>
</dbReference>
<organism evidence="5 6">
    <name type="scientific">Trichogramma kaykai</name>
    <dbReference type="NCBI Taxonomy" id="54128"/>
    <lineage>
        <taxon>Eukaryota</taxon>
        <taxon>Metazoa</taxon>
        <taxon>Ecdysozoa</taxon>
        <taxon>Arthropoda</taxon>
        <taxon>Hexapoda</taxon>
        <taxon>Insecta</taxon>
        <taxon>Pterygota</taxon>
        <taxon>Neoptera</taxon>
        <taxon>Endopterygota</taxon>
        <taxon>Hymenoptera</taxon>
        <taxon>Apocrita</taxon>
        <taxon>Proctotrupomorpha</taxon>
        <taxon>Chalcidoidea</taxon>
        <taxon>Trichogrammatidae</taxon>
        <taxon>Trichogramma</taxon>
    </lineage>
</organism>